<sequence length="92" mass="10168">MYACSKALAKPILRGVLTVGDTWIFPLLALNSHSDGAQYWQSDEISILTVTPPGRAHITPPWPDIIAGILADWTMHSFEDIESGDDWFEVGL</sequence>
<organism evidence="1 2">
    <name type="scientific">Agrocybe chaxingu</name>
    <dbReference type="NCBI Taxonomy" id="84603"/>
    <lineage>
        <taxon>Eukaryota</taxon>
        <taxon>Fungi</taxon>
        <taxon>Dikarya</taxon>
        <taxon>Basidiomycota</taxon>
        <taxon>Agaricomycotina</taxon>
        <taxon>Agaricomycetes</taxon>
        <taxon>Agaricomycetidae</taxon>
        <taxon>Agaricales</taxon>
        <taxon>Agaricineae</taxon>
        <taxon>Strophariaceae</taxon>
        <taxon>Agrocybe</taxon>
    </lineage>
</organism>
<reference evidence="1" key="1">
    <citation type="submission" date="2022-07" db="EMBL/GenBank/DDBJ databases">
        <title>Genome Sequence of Agrocybe chaxingu.</title>
        <authorList>
            <person name="Buettner E."/>
        </authorList>
    </citation>
    <scope>NUCLEOTIDE SEQUENCE</scope>
    <source>
        <strain evidence="1">MP-N11</strain>
    </source>
</reference>
<proteinExistence type="predicted"/>
<dbReference type="Proteomes" id="UP001148786">
    <property type="component" value="Unassembled WGS sequence"/>
</dbReference>
<gene>
    <name evidence="1" type="ORF">NLJ89_g7805</name>
</gene>
<protein>
    <submittedName>
        <fullName evidence="1">Uncharacterized protein</fullName>
    </submittedName>
</protein>
<dbReference type="AlphaFoldDB" id="A0A9W8JWG3"/>
<accession>A0A9W8JWG3</accession>
<dbReference type="EMBL" id="JANKHO010000975">
    <property type="protein sequence ID" value="KAJ3504694.1"/>
    <property type="molecule type" value="Genomic_DNA"/>
</dbReference>
<evidence type="ECO:0000313" key="2">
    <source>
        <dbReference type="Proteomes" id="UP001148786"/>
    </source>
</evidence>
<name>A0A9W8JWG3_9AGAR</name>
<evidence type="ECO:0000313" key="1">
    <source>
        <dbReference type="EMBL" id="KAJ3504694.1"/>
    </source>
</evidence>
<comment type="caution">
    <text evidence="1">The sequence shown here is derived from an EMBL/GenBank/DDBJ whole genome shotgun (WGS) entry which is preliminary data.</text>
</comment>
<dbReference type="OrthoDB" id="2720314at2759"/>
<keyword evidence="2" id="KW-1185">Reference proteome</keyword>